<feature type="transmembrane region" description="Helical" evidence="1">
    <location>
        <begin position="12"/>
        <end position="34"/>
    </location>
</feature>
<reference evidence="2" key="1">
    <citation type="submission" date="2020-09" db="EMBL/GenBank/DDBJ databases">
        <title>Genome-Enabled Discovery of Anthraquinone Biosynthesis in Senna tora.</title>
        <authorList>
            <person name="Kang S.-H."/>
            <person name="Pandey R.P."/>
            <person name="Lee C.-M."/>
            <person name="Sim J.-S."/>
            <person name="Jeong J.-T."/>
            <person name="Choi B.-S."/>
            <person name="Jung M."/>
            <person name="Ginzburg D."/>
            <person name="Zhao K."/>
            <person name="Won S.Y."/>
            <person name="Oh T.-J."/>
            <person name="Yu Y."/>
            <person name="Kim N.-H."/>
            <person name="Lee O.R."/>
            <person name="Lee T.-H."/>
            <person name="Bashyal P."/>
            <person name="Kim T.-S."/>
            <person name="Lee W.-H."/>
            <person name="Kawkins C."/>
            <person name="Kim C.-K."/>
            <person name="Kim J.S."/>
            <person name="Ahn B.O."/>
            <person name="Rhee S.Y."/>
            <person name="Sohng J.K."/>
        </authorList>
    </citation>
    <scope>NUCLEOTIDE SEQUENCE</scope>
    <source>
        <tissue evidence="2">Leaf</tissue>
    </source>
</reference>
<keyword evidence="3" id="KW-1185">Reference proteome</keyword>
<keyword evidence="1" id="KW-0472">Membrane</keyword>
<dbReference type="Proteomes" id="UP000634136">
    <property type="component" value="Unassembled WGS sequence"/>
</dbReference>
<sequence length="256" mass="29093">MVSKLTKSSMCIIKKMIFCLPWVVISNLPGFVIIKQPVEYLFFPQGKEKSKEGIQEFGLNKPPLMEEITIPSVTELSNSGICFLPSNGGILSIRFDVETGTLHLPIIGLDMNTEVLLRNLVAYEASVACGPLVFTRYTELMNGIIDSEEDAKILRENGIIMNHLKSDEEVANLWNGMSRAIKLTRVAFLDKVIEDVNKYYNGRMSVKIWRFVKTYVLSSWQFLTLVVVIFILFLMSLQAFCSFFGCNSRKRVNNIR</sequence>
<comment type="caution">
    <text evidence="2">The sequence shown here is derived from an EMBL/GenBank/DDBJ whole genome shotgun (WGS) entry which is preliminary data.</text>
</comment>
<dbReference type="InterPro" id="IPR004158">
    <property type="entry name" value="DUF247_pln"/>
</dbReference>
<dbReference type="Pfam" id="PF03140">
    <property type="entry name" value="DUF247"/>
    <property type="match status" value="1"/>
</dbReference>
<accession>A0A834SGA6</accession>
<keyword evidence="1" id="KW-0812">Transmembrane</keyword>
<evidence type="ECO:0000313" key="2">
    <source>
        <dbReference type="EMBL" id="KAF7803905.1"/>
    </source>
</evidence>
<keyword evidence="1" id="KW-1133">Transmembrane helix</keyword>
<proteinExistence type="predicted"/>
<dbReference type="AlphaFoldDB" id="A0A834SGA6"/>
<evidence type="ECO:0000256" key="1">
    <source>
        <dbReference type="SAM" id="Phobius"/>
    </source>
</evidence>
<dbReference type="PANTHER" id="PTHR31549">
    <property type="entry name" value="PROTEIN, PUTATIVE (DUF247)-RELATED-RELATED"/>
    <property type="match status" value="1"/>
</dbReference>
<feature type="transmembrane region" description="Helical" evidence="1">
    <location>
        <begin position="220"/>
        <end position="246"/>
    </location>
</feature>
<protein>
    <submittedName>
        <fullName evidence="2">Putative UPF0481 protein</fullName>
    </submittedName>
</protein>
<dbReference type="PANTHER" id="PTHR31549:SF291">
    <property type="entry name" value="UPF0481 PLANT-LIKE PROTEIN"/>
    <property type="match status" value="1"/>
</dbReference>
<organism evidence="2 3">
    <name type="scientific">Senna tora</name>
    <dbReference type="NCBI Taxonomy" id="362788"/>
    <lineage>
        <taxon>Eukaryota</taxon>
        <taxon>Viridiplantae</taxon>
        <taxon>Streptophyta</taxon>
        <taxon>Embryophyta</taxon>
        <taxon>Tracheophyta</taxon>
        <taxon>Spermatophyta</taxon>
        <taxon>Magnoliopsida</taxon>
        <taxon>eudicotyledons</taxon>
        <taxon>Gunneridae</taxon>
        <taxon>Pentapetalae</taxon>
        <taxon>rosids</taxon>
        <taxon>fabids</taxon>
        <taxon>Fabales</taxon>
        <taxon>Fabaceae</taxon>
        <taxon>Caesalpinioideae</taxon>
        <taxon>Cassia clade</taxon>
        <taxon>Senna</taxon>
    </lineage>
</organism>
<gene>
    <name evidence="2" type="ORF">G2W53_043016</name>
</gene>
<dbReference type="EMBL" id="JAAIUW010000013">
    <property type="protein sequence ID" value="KAF7803905.1"/>
    <property type="molecule type" value="Genomic_DNA"/>
</dbReference>
<evidence type="ECO:0000313" key="3">
    <source>
        <dbReference type="Proteomes" id="UP000634136"/>
    </source>
</evidence>
<dbReference type="OrthoDB" id="2356035at2759"/>
<name>A0A834SGA6_9FABA</name>